<reference evidence="10" key="1">
    <citation type="submission" date="2019-08" db="EMBL/GenBank/DDBJ databases">
        <authorList>
            <person name="Kucharzyk K."/>
            <person name="Murdoch R.W."/>
            <person name="Higgins S."/>
            <person name="Loffler F."/>
        </authorList>
    </citation>
    <scope>NUCLEOTIDE SEQUENCE</scope>
</reference>
<keyword evidence="3" id="KW-1003">Cell membrane</keyword>
<evidence type="ECO:0000256" key="9">
    <source>
        <dbReference type="SAM" id="Phobius"/>
    </source>
</evidence>
<evidence type="ECO:0000256" key="3">
    <source>
        <dbReference type="ARBA" id="ARBA00022475"/>
    </source>
</evidence>
<evidence type="ECO:0008006" key="11">
    <source>
        <dbReference type="Google" id="ProtNLM"/>
    </source>
</evidence>
<comment type="caution">
    <text evidence="10">The sequence shown here is derived from an EMBL/GenBank/DDBJ whole genome shotgun (WGS) entry which is preliminary data.</text>
</comment>
<gene>
    <name evidence="10" type="ORF">SDC9_181083</name>
</gene>
<keyword evidence="7" id="KW-0811">Translocation</keyword>
<evidence type="ECO:0000256" key="4">
    <source>
        <dbReference type="ARBA" id="ARBA00022692"/>
    </source>
</evidence>
<comment type="subcellular location">
    <subcellularLocation>
        <location evidence="1">Cell membrane</location>
        <topology evidence="1">Single-pass membrane protein</topology>
    </subcellularLocation>
</comment>
<dbReference type="EMBL" id="VSSQ01086163">
    <property type="protein sequence ID" value="MPN33594.1"/>
    <property type="molecule type" value="Genomic_DNA"/>
</dbReference>
<keyword evidence="5" id="KW-0653">Protein transport</keyword>
<dbReference type="SMART" id="SM01323">
    <property type="entry name" value="YajC"/>
    <property type="match status" value="1"/>
</dbReference>
<evidence type="ECO:0000313" key="10">
    <source>
        <dbReference type="EMBL" id="MPN33594.1"/>
    </source>
</evidence>
<keyword evidence="4 9" id="KW-0812">Transmembrane</keyword>
<evidence type="ECO:0000256" key="1">
    <source>
        <dbReference type="ARBA" id="ARBA00004162"/>
    </source>
</evidence>
<name>A0A645HBX7_9ZZZZ</name>
<keyword evidence="6 9" id="KW-1133">Transmembrane helix</keyword>
<feature type="transmembrane region" description="Helical" evidence="9">
    <location>
        <begin position="32"/>
        <end position="53"/>
    </location>
</feature>
<protein>
    <recommendedName>
        <fullName evidence="11">Sec translocon accessory complex subunit YajC</fullName>
    </recommendedName>
</protein>
<accession>A0A645HBX7</accession>
<dbReference type="GO" id="GO:0005886">
    <property type="term" value="C:plasma membrane"/>
    <property type="evidence" value="ECO:0007669"/>
    <property type="project" value="UniProtKB-SubCell"/>
</dbReference>
<dbReference type="AlphaFoldDB" id="A0A645HBX7"/>
<dbReference type="InterPro" id="IPR003849">
    <property type="entry name" value="Preprotein_translocase_YajC"/>
</dbReference>
<organism evidence="10">
    <name type="scientific">bioreactor metagenome</name>
    <dbReference type="NCBI Taxonomy" id="1076179"/>
    <lineage>
        <taxon>unclassified sequences</taxon>
        <taxon>metagenomes</taxon>
        <taxon>ecological metagenomes</taxon>
    </lineage>
</organism>
<evidence type="ECO:0000256" key="8">
    <source>
        <dbReference type="ARBA" id="ARBA00023136"/>
    </source>
</evidence>
<evidence type="ECO:0000256" key="6">
    <source>
        <dbReference type="ARBA" id="ARBA00022989"/>
    </source>
</evidence>
<dbReference type="PRINTS" id="PR01853">
    <property type="entry name" value="YAJCTRNLCASE"/>
</dbReference>
<evidence type="ECO:0000256" key="7">
    <source>
        <dbReference type="ARBA" id="ARBA00023010"/>
    </source>
</evidence>
<proteinExistence type="predicted"/>
<keyword evidence="2" id="KW-0813">Transport</keyword>
<evidence type="ECO:0000256" key="2">
    <source>
        <dbReference type="ARBA" id="ARBA00022448"/>
    </source>
</evidence>
<evidence type="ECO:0000256" key="5">
    <source>
        <dbReference type="ARBA" id="ARBA00022927"/>
    </source>
</evidence>
<dbReference type="NCBIfam" id="TIGR00739">
    <property type="entry name" value="yajC"/>
    <property type="match status" value="1"/>
</dbReference>
<sequence>MLTNLSTWLLEAAPAAAPAADAAQQAGETGGFLGMIPQLAMMVVMVGVFYFLLIRPQRKKDKAVKDMLAAIKTGDRICTIGGIYGTVTQLKDDTVTLAVGAQKTQLVMARWSIRSVEDAAVENDAEPQV</sequence>
<keyword evidence="8 9" id="KW-0472">Membrane</keyword>
<dbReference type="Pfam" id="PF02699">
    <property type="entry name" value="YajC"/>
    <property type="match status" value="1"/>
</dbReference>
<dbReference type="GO" id="GO:0015031">
    <property type="term" value="P:protein transport"/>
    <property type="evidence" value="ECO:0007669"/>
    <property type="project" value="UniProtKB-KW"/>
</dbReference>
<dbReference type="PANTHER" id="PTHR33909">
    <property type="entry name" value="SEC TRANSLOCON ACCESSORY COMPLEX SUBUNIT YAJC"/>
    <property type="match status" value="1"/>
</dbReference>
<dbReference type="PANTHER" id="PTHR33909:SF1">
    <property type="entry name" value="SEC TRANSLOCON ACCESSORY COMPLEX SUBUNIT YAJC"/>
    <property type="match status" value="1"/>
</dbReference>